<proteinExistence type="predicted"/>
<accession>A0A9Q3HLG6</accession>
<name>A0A9Q3HLG6_9BASI</name>
<feature type="compositionally biased region" description="Low complexity" evidence="1">
    <location>
        <begin position="123"/>
        <end position="133"/>
    </location>
</feature>
<evidence type="ECO:0000256" key="2">
    <source>
        <dbReference type="SAM" id="SignalP"/>
    </source>
</evidence>
<gene>
    <name evidence="3" type="ORF">O181_048272</name>
</gene>
<dbReference type="Proteomes" id="UP000765509">
    <property type="component" value="Unassembled WGS sequence"/>
</dbReference>
<feature type="compositionally biased region" description="Basic residues" evidence="1">
    <location>
        <begin position="188"/>
        <end position="198"/>
    </location>
</feature>
<dbReference type="OrthoDB" id="2506983at2759"/>
<protein>
    <submittedName>
        <fullName evidence="3">Uncharacterized protein</fullName>
    </submittedName>
</protein>
<dbReference type="EMBL" id="AVOT02020402">
    <property type="protein sequence ID" value="MBW0508557.1"/>
    <property type="molecule type" value="Genomic_DNA"/>
</dbReference>
<reference evidence="3" key="1">
    <citation type="submission" date="2021-03" db="EMBL/GenBank/DDBJ databases">
        <title>Draft genome sequence of rust myrtle Austropuccinia psidii MF-1, a brazilian biotype.</title>
        <authorList>
            <person name="Quecine M.C."/>
            <person name="Pachon D.M.R."/>
            <person name="Bonatelli M.L."/>
            <person name="Correr F.H."/>
            <person name="Franceschini L.M."/>
            <person name="Leite T.F."/>
            <person name="Margarido G.R.A."/>
            <person name="Almeida C.A."/>
            <person name="Ferrarezi J.A."/>
            <person name="Labate C.A."/>
        </authorList>
    </citation>
    <scope>NUCLEOTIDE SEQUENCE</scope>
    <source>
        <strain evidence="3">MF-1</strain>
    </source>
</reference>
<sequence>MLSFGSVFDSYRLLFLLVEVTGQPLDSPSWICPELEPISPPLLSTFDRVSWSGDLKHLSDSLSCSESQLTEWEPGKSPVGDSYFASSDYDNWLGSDVLHDPYTNSAGRLNPFTKTSFPPPSSYPYQESLQQSSGIDISSVSPPRVTFNSPMRHDPFRKSSVRSKKYLKHGSFTDQDYSLAQAYPFTVPKRRRTQRMHPKNKENSPKSPPYADRLFQYDGQTPNSAFPLYVSHKVKGEWRDFGSDCLLEERIIKHGGIQIVANRGPSSIPDPVWPSLTSLAKSYNNVITLRPFSFWNSWDRFQFFQLNKCSPDDLEAISYAMDSFNRKLQGNPRKALLAHRCQTLPIAYGLFPRRKGFESVPAFLKFLQPKKPKKTGHFRSTKEKVEHFFILALFYHSILFEREVGFPPSREAKFKFLGWLDRELYSPKNSLLVVGPIDKLLPDLNSHRFGDLQKIFIFVATSDHITDILDVATLSILKFWYKDIIKKTDWTKDLDGEFWGKILDGVLNSNHEAPPLQISYWADPTSERISDELVPEENKVKRRRRLVKLSDRKTRGTVKDILFEDKQTNFT</sequence>
<evidence type="ECO:0000256" key="1">
    <source>
        <dbReference type="SAM" id="MobiDB-lite"/>
    </source>
</evidence>
<feature type="signal peptide" evidence="2">
    <location>
        <begin position="1"/>
        <end position="22"/>
    </location>
</feature>
<keyword evidence="4" id="KW-1185">Reference proteome</keyword>
<feature type="region of interest" description="Disordered" evidence="1">
    <location>
        <begin position="188"/>
        <end position="212"/>
    </location>
</feature>
<dbReference type="AlphaFoldDB" id="A0A9Q3HLG6"/>
<keyword evidence="2" id="KW-0732">Signal</keyword>
<organism evidence="3 4">
    <name type="scientific">Austropuccinia psidii MF-1</name>
    <dbReference type="NCBI Taxonomy" id="1389203"/>
    <lineage>
        <taxon>Eukaryota</taxon>
        <taxon>Fungi</taxon>
        <taxon>Dikarya</taxon>
        <taxon>Basidiomycota</taxon>
        <taxon>Pucciniomycotina</taxon>
        <taxon>Pucciniomycetes</taxon>
        <taxon>Pucciniales</taxon>
        <taxon>Sphaerophragmiaceae</taxon>
        <taxon>Austropuccinia</taxon>
    </lineage>
</organism>
<evidence type="ECO:0000313" key="3">
    <source>
        <dbReference type="EMBL" id="MBW0508557.1"/>
    </source>
</evidence>
<feature type="chain" id="PRO_5040215907" evidence="2">
    <location>
        <begin position="23"/>
        <end position="571"/>
    </location>
</feature>
<comment type="caution">
    <text evidence="3">The sequence shown here is derived from an EMBL/GenBank/DDBJ whole genome shotgun (WGS) entry which is preliminary data.</text>
</comment>
<feature type="region of interest" description="Disordered" evidence="1">
    <location>
        <begin position="119"/>
        <end position="139"/>
    </location>
</feature>
<evidence type="ECO:0000313" key="4">
    <source>
        <dbReference type="Proteomes" id="UP000765509"/>
    </source>
</evidence>